<organism evidence="3 4">
    <name type="scientific">Primorskyibacter sedentarius</name>
    <dbReference type="NCBI Taxonomy" id="745311"/>
    <lineage>
        <taxon>Bacteria</taxon>
        <taxon>Pseudomonadati</taxon>
        <taxon>Pseudomonadota</taxon>
        <taxon>Alphaproteobacteria</taxon>
        <taxon>Rhodobacterales</taxon>
        <taxon>Roseobacteraceae</taxon>
        <taxon>Primorskyibacter</taxon>
    </lineage>
</organism>
<dbReference type="OrthoDB" id="9764467at2"/>
<feature type="domain" description="YhaN AAA" evidence="2">
    <location>
        <begin position="3"/>
        <end position="209"/>
    </location>
</feature>
<dbReference type="PANTHER" id="PTHR41259:SF1">
    <property type="entry name" value="DOUBLE-STRAND BREAK REPAIR RAD50 ATPASE, PUTATIVE-RELATED"/>
    <property type="match status" value="1"/>
</dbReference>
<dbReference type="Proteomes" id="UP000295696">
    <property type="component" value="Unassembled WGS sequence"/>
</dbReference>
<dbReference type="EMBL" id="SLZU01000004">
    <property type="protein sequence ID" value="TCS65397.1"/>
    <property type="molecule type" value="Genomic_DNA"/>
</dbReference>
<name>A0A4R3JHF6_9RHOB</name>
<evidence type="ECO:0000313" key="3">
    <source>
        <dbReference type="EMBL" id="TCS65397.1"/>
    </source>
</evidence>
<feature type="coiled-coil region" evidence="1">
    <location>
        <begin position="442"/>
        <end position="517"/>
    </location>
</feature>
<dbReference type="Pfam" id="PF13514">
    <property type="entry name" value="AAA_27"/>
    <property type="match status" value="1"/>
</dbReference>
<comment type="caution">
    <text evidence="3">The sequence shown here is derived from an EMBL/GenBank/DDBJ whole genome shotgun (WGS) entry which is preliminary data.</text>
</comment>
<reference evidence="3 4" key="1">
    <citation type="submission" date="2019-03" db="EMBL/GenBank/DDBJ databases">
        <title>Genomic Encyclopedia of Type Strains, Phase IV (KMG-IV): sequencing the most valuable type-strain genomes for metagenomic binning, comparative biology and taxonomic classification.</title>
        <authorList>
            <person name="Goeker M."/>
        </authorList>
    </citation>
    <scope>NUCLEOTIDE SEQUENCE [LARGE SCALE GENOMIC DNA]</scope>
    <source>
        <strain evidence="3 4">DSM 104836</strain>
    </source>
</reference>
<feature type="coiled-coil region" evidence="1">
    <location>
        <begin position="178"/>
        <end position="205"/>
    </location>
</feature>
<evidence type="ECO:0000313" key="4">
    <source>
        <dbReference type="Proteomes" id="UP000295696"/>
    </source>
</evidence>
<evidence type="ECO:0000259" key="2">
    <source>
        <dbReference type="Pfam" id="PF13514"/>
    </source>
</evidence>
<protein>
    <submittedName>
        <fullName evidence="3">Uncharacterized protein YhaN</fullName>
    </submittedName>
</protein>
<dbReference type="AlphaFoldDB" id="A0A4R3JHF6"/>
<feature type="coiled-coil region" evidence="1">
    <location>
        <begin position="682"/>
        <end position="733"/>
    </location>
</feature>
<keyword evidence="4" id="KW-1185">Reference proteome</keyword>
<dbReference type="SUPFAM" id="SSF52540">
    <property type="entry name" value="P-loop containing nucleoside triphosphate hydrolases"/>
    <property type="match status" value="1"/>
</dbReference>
<proteinExistence type="predicted"/>
<feature type="coiled-coil region" evidence="1">
    <location>
        <begin position="377"/>
        <end position="404"/>
    </location>
</feature>
<dbReference type="PANTHER" id="PTHR41259">
    <property type="entry name" value="DOUBLE-STRAND BREAK REPAIR RAD50 ATPASE, PUTATIVE-RELATED"/>
    <property type="match status" value="1"/>
</dbReference>
<dbReference type="Gene3D" id="3.40.50.300">
    <property type="entry name" value="P-loop containing nucleotide triphosphate hydrolases"/>
    <property type="match status" value="2"/>
</dbReference>
<dbReference type="InterPro" id="IPR027417">
    <property type="entry name" value="P-loop_NTPase"/>
</dbReference>
<accession>A0A4R3JHF6</accession>
<feature type="coiled-coil region" evidence="1">
    <location>
        <begin position="836"/>
        <end position="893"/>
    </location>
</feature>
<dbReference type="InterPro" id="IPR038734">
    <property type="entry name" value="YhaN_AAA"/>
</dbReference>
<gene>
    <name evidence="3" type="ORF">EDD52_104184</name>
</gene>
<sequence length="1141" mass="125633">MIRIRRLDLDFFGQFSGKSYDFGPRPQGTPDFHLIHGPNEAGKTTTMEGFLRLLYGFPRREPYAFQHDRKTLRVSAVLENGDGERAFTRLPTRGANLVDPAGQPLPEQALSAHLGGLGQEDYRNLLCLDDETIERGGEEIASAKGDIGRLLFSAAAGISDLTGVLGSVRDRADALYKKRSSKTRMAELRAEMKEIDRRIREEDISASAYRSLRQARDTALRDEETIKQEREGVAQALATTRTRQAALPLLAEIDRLETFIDAHPGFPERLDIDPEDLVAMLSDHSRAEADITRLGAEIDKLTETAEGITRHPEDLALMPRLERLDDLRSRYVTAEKDLPKRRASLAEVTADMARAARDLGAPDDLDPGVLVVPQKTLDQLEALRDTLREARRATKAAIEELAQDDERLAAARDAQDADADHADPDIGAILDRFSADTLAQRHAAATQAVAGAERQVAEARDALFLKGQRFAELPVCPLAPEEVAQLAETHAQLDSDMRRLEAAISDLKTEAADIAAQITSLDATGTLPGDDAAQAMMAERDMLWQRHRTELTAKTADLFETAMRQVDDAAQTRLDRARDLGHLRELAETVGRIERRKTKAAEERNSRMAERDAAAQELTAAARACGISAPVLAPGFAAWVQRLAEAHAAQQRLERIRAEHAPVFDQAAGLSDALAPHLDLVNADFATLLAAARRKAEEARERQAAVRSARERIKTLEAARDRQKNKLLTSQEAEAAALSAWQEALDAALGDTLTTDADLLPLAPLRKLRELDQPRASLTRQIKAMEADQDAFTTEVIALTGATELSDPLAAFSALRDQADAARKAEDQHTQVADGIRQRQEALNEARQRLNEIASRHRDLAAVFPATAATDTLQDLRKAVALARELIEARRERDKHLARLCTTLDVSDLDAARRALADHTVAGLDARMMELQSDLDAAEGRYHAAIAARSAADRDLTAVTGDADIALLTERKATVELEMQEVALDFLKLQLGHTLAEEAIRRYRDVHRSGMMKATETAFAELTNGAYTRLLTQPDGNAEVLIALDPAGNSKQAQDMSKGTRFQLYLALRAAAYEQLTQQGTVLPFFCDDIFETFDEDRTRAACHLMARIGRSGQAIYLTHHRHVVDIAREVCGDGLCVHEI</sequence>
<keyword evidence="1" id="KW-0175">Coiled coil</keyword>
<evidence type="ECO:0000256" key="1">
    <source>
        <dbReference type="SAM" id="Coils"/>
    </source>
</evidence>
<dbReference type="RefSeq" id="WP_132244056.1">
    <property type="nucleotide sequence ID" value="NZ_SLZU01000004.1"/>
</dbReference>